<dbReference type="EMBL" id="KN847525">
    <property type="protein sequence ID" value="KIV88365.1"/>
    <property type="molecule type" value="Genomic_DNA"/>
</dbReference>
<keyword evidence="2" id="KW-1133">Transmembrane helix</keyword>
<proteinExistence type="predicted"/>
<name>A0A0D1WHR9_EXOME</name>
<dbReference type="VEuPathDB" id="FungiDB:PV10_08056"/>
<evidence type="ECO:0000313" key="3">
    <source>
        <dbReference type="EMBL" id="KIV88365.1"/>
    </source>
</evidence>
<gene>
    <name evidence="3" type="ORF">PV10_08056</name>
</gene>
<keyword evidence="4" id="KW-1185">Reference proteome</keyword>
<accession>A0A0D1WHR9</accession>
<feature type="transmembrane region" description="Helical" evidence="2">
    <location>
        <begin position="232"/>
        <end position="253"/>
    </location>
</feature>
<feature type="transmembrane region" description="Helical" evidence="2">
    <location>
        <begin position="55"/>
        <end position="76"/>
    </location>
</feature>
<feature type="compositionally biased region" description="Low complexity" evidence="1">
    <location>
        <begin position="21"/>
        <end position="39"/>
    </location>
</feature>
<feature type="transmembrane region" description="Helical" evidence="2">
    <location>
        <begin position="176"/>
        <end position="200"/>
    </location>
</feature>
<dbReference type="RefSeq" id="XP_016219939.1">
    <property type="nucleotide sequence ID" value="XM_016373028.1"/>
</dbReference>
<protein>
    <submittedName>
        <fullName evidence="3">Uncharacterized protein</fullName>
    </submittedName>
</protein>
<dbReference type="HOGENOM" id="CLU_978444_0_0_1"/>
<keyword evidence="2" id="KW-0472">Membrane</keyword>
<feature type="region of interest" description="Disordered" evidence="1">
    <location>
        <begin position="1"/>
        <end position="41"/>
    </location>
</feature>
<dbReference type="Proteomes" id="UP000054302">
    <property type="component" value="Unassembled WGS sequence"/>
</dbReference>
<feature type="transmembrane region" description="Helical" evidence="2">
    <location>
        <begin position="143"/>
        <end position="164"/>
    </location>
</feature>
<dbReference type="AlphaFoldDB" id="A0A0D1WHR9"/>
<dbReference type="GeneID" id="27325901"/>
<dbReference type="OMA" id="MYGIHEV"/>
<evidence type="ECO:0000313" key="4">
    <source>
        <dbReference type="Proteomes" id="UP000054302"/>
    </source>
</evidence>
<evidence type="ECO:0000256" key="2">
    <source>
        <dbReference type="SAM" id="Phobius"/>
    </source>
</evidence>
<sequence>MRFTTRRVSNGFPISEPRPARTPTESTTRSTNSTSTLPTRTRHPSLARLQKFRNIIVPILIMFVFTTLILGAIYAYCIAKPHTSIADQLARDPSAEANDSIFGKRQASTDLFLEPAMRDAAATDEPSTTDTSKDRDSQPQTALMFYTLSAPTASLVHLAFELVMHHHNPTHLAKRAAYIVLIPSTILIAAGWITTLSFWMHCELPPLNATGQEVCPVQVRGHFMYGIHEVSIAKAVVGWLVVLAYMWHVYLLCQAIKAQKRMWRIQGHAHADRDAEHGAATEIVVSVSDQMKKETYLASAAR</sequence>
<reference evidence="3 4" key="1">
    <citation type="submission" date="2015-01" db="EMBL/GenBank/DDBJ databases">
        <title>The Genome Sequence of Exophiala mesophila CBS40295.</title>
        <authorList>
            <consortium name="The Broad Institute Genomics Platform"/>
            <person name="Cuomo C."/>
            <person name="de Hoog S."/>
            <person name="Gorbushina A."/>
            <person name="Stielow B."/>
            <person name="Teixiera M."/>
            <person name="Abouelleil A."/>
            <person name="Chapman S.B."/>
            <person name="Priest M."/>
            <person name="Young S.K."/>
            <person name="Wortman J."/>
            <person name="Nusbaum C."/>
            <person name="Birren B."/>
        </authorList>
    </citation>
    <scope>NUCLEOTIDE SEQUENCE [LARGE SCALE GENOMIC DNA]</scope>
    <source>
        <strain evidence="3 4">CBS 40295</strain>
    </source>
</reference>
<organism evidence="3 4">
    <name type="scientific">Exophiala mesophila</name>
    <name type="common">Black yeast-like fungus</name>
    <dbReference type="NCBI Taxonomy" id="212818"/>
    <lineage>
        <taxon>Eukaryota</taxon>
        <taxon>Fungi</taxon>
        <taxon>Dikarya</taxon>
        <taxon>Ascomycota</taxon>
        <taxon>Pezizomycotina</taxon>
        <taxon>Eurotiomycetes</taxon>
        <taxon>Chaetothyriomycetidae</taxon>
        <taxon>Chaetothyriales</taxon>
        <taxon>Herpotrichiellaceae</taxon>
        <taxon>Exophiala</taxon>
    </lineage>
</organism>
<evidence type="ECO:0000256" key="1">
    <source>
        <dbReference type="SAM" id="MobiDB-lite"/>
    </source>
</evidence>
<keyword evidence="2" id="KW-0812">Transmembrane</keyword>
<dbReference type="OrthoDB" id="4148416at2759"/>